<feature type="transmembrane region" description="Helical" evidence="7">
    <location>
        <begin position="41"/>
        <end position="60"/>
    </location>
</feature>
<keyword evidence="4 7" id="KW-0812">Transmembrane</keyword>
<evidence type="ECO:0000256" key="1">
    <source>
        <dbReference type="ARBA" id="ARBA00004651"/>
    </source>
</evidence>
<feature type="transmembrane region" description="Helical" evidence="7">
    <location>
        <begin position="400"/>
        <end position="422"/>
    </location>
</feature>
<dbReference type="PIRSF" id="PIRSF006060">
    <property type="entry name" value="AA_transporter"/>
    <property type="match status" value="1"/>
</dbReference>
<name>A0ABZ0IEX4_9GAMM</name>
<feature type="transmembrane region" description="Helical" evidence="7">
    <location>
        <begin position="90"/>
        <end position="109"/>
    </location>
</feature>
<feature type="transmembrane region" description="Helical" evidence="7">
    <location>
        <begin position="428"/>
        <end position="447"/>
    </location>
</feature>
<evidence type="ECO:0000256" key="4">
    <source>
        <dbReference type="ARBA" id="ARBA00022692"/>
    </source>
</evidence>
<feature type="transmembrane region" description="Helical" evidence="7">
    <location>
        <begin position="121"/>
        <end position="142"/>
    </location>
</feature>
<dbReference type="PANTHER" id="PTHR42770:SF15">
    <property type="entry name" value="GLUTAMATE_GAMMA-AMINOBUTYRATE ANTIPORTER-RELATED"/>
    <property type="match status" value="1"/>
</dbReference>
<evidence type="ECO:0000313" key="9">
    <source>
        <dbReference type="Proteomes" id="UP001626549"/>
    </source>
</evidence>
<keyword evidence="5 7" id="KW-1133">Transmembrane helix</keyword>
<keyword evidence="6 7" id="KW-0472">Membrane</keyword>
<feature type="transmembrane region" description="Helical" evidence="7">
    <location>
        <begin position="329"/>
        <end position="350"/>
    </location>
</feature>
<keyword evidence="3" id="KW-1003">Cell membrane</keyword>
<feature type="transmembrane region" description="Helical" evidence="7">
    <location>
        <begin position="227"/>
        <end position="247"/>
    </location>
</feature>
<protein>
    <submittedName>
        <fullName evidence="8">APC family permease</fullName>
    </submittedName>
</protein>
<evidence type="ECO:0000256" key="3">
    <source>
        <dbReference type="ARBA" id="ARBA00022475"/>
    </source>
</evidence>
<accession>A0ABZ0IEX4</accession>
<keyword evidence="9" id="KW-1185">Reference proteome</keyword>
<sequence length="459" mass="49008">MTDTIQHPKTLRQRDLVLFTVSAILLPDTLASTASAGVSSLSWWAILGTLFFLPMGLISAELGCSYPEQGGIYTWIRNAFGGRWASRVTYCYWVNMALWLPAMFILFAGVSNRIFQLEASLSTQIGIAIAITWLTVSANVVALKFGKWIPNIGAIAKFLLFAALIAGTWRFLSTHDLANPITITTLTPRWGEGLQFLPVIIYGMLGFELASSGAAEMRNPERDVPRAVLWSGLIVLSLSVLGTFAVLATTPTADIDIVVGVIDVLEVSLYGISGAGTLITALGLCFLLGIYSSCAAWSMGANRAAAEASLEKELPAWFGIELPSNGSPVGAALLTGAVSTLALVSYGFVSGSNEDLFWSLFAFSSVLFMLPYLGMVLAFLRLRGADGEHPRPFRVPGGAWGARISALLCGVILLTAVTLFMVTPEDGPQWLVIIGVVVALIFGEILVRAAERSTGSNTG</sequence>
<comment type="subcellular location">
    <subcellularLocation>
        <location evidence="1">Cell membrane</location>
        <topology evidence="1">Multi-pass membrane protein</topology>
    </subcellularLocation>
</comment>
<evidence type="ECO:0000256" key="2">
    <source>
        <dbReference type="ARBA" id="ARBA00022448"/>
    </source>
</evidence>
<evidence type="ECO:0000256" key="7">
    <source>
        <dbReference type="SAM" id="Phobius"/>
    </source>
</evidence>
<dbReference type="InterPro" id="IPR002293">
    <property type="entry name" value="AA/rel_permease1"/>
</dbReference>
<proteinExistence type="predicted"/>
<evidence type="ECO:0000256" key="5">
    <source>
        <dbReference type="ARBA" id="ARBA00022989"/>
    </source>
</evidence>
<keyword evidence="2" id="KW-0813">Transport</keyword>
<dbReference type="Pfam" id="PF13520">
    <property type="entry name" value="AA_permease_2"/>
    <property type="match status" value="1"/>
</dbReference>
<dbReference type="EMBL" id="CP136865">
    <property type="protein sequence ID" value="WOJ97623.1"/>
    <property type="molecule type" value="Genomic_DNA"/>
</dbReference>
<organism evidence="8 9">
    <name type="scientific">Congregibacter brevis</name>
    <dbReference type="NCBI Taxonomy" id="3081201"/>
    <lineage>
        <taxon>Bacteria</taxon>
        <taxon>Pseudomonadati</taxon>
        <taxon>Pseudomonadota</taxon>
        <taxon>Gammaproteobacteria</taxon>
        <taxon>Cellvibrionales</taxon>
        <taxon>Halieaceae</taxon>
        <taxon>Congregibacter</taxon>
    </lineage>
</organism>
<evidence type="ECO:0000256" key="6">
    <source>
        <dbReference type="ARBA" id="ARBA00023136"/>
    </source>
</evidence>
<feature type="transmembrane region" description="Helical" evidence="7">
    <location>
        <begin position="196"/>
        <end position="215"/>
    </location>
</feature>
<dbReference type="PANTHER" id="PTHR42770">
    <property type="entry name" value="AMINO ACID TRANSPORTER-RELATED"/>
    <property type="match status" value="1"/>
</dbReference>
<dbReference type="Proteomes" id="UP001626549">
    <property type="component" value="Chromosome"/>
</dbReference>
<feature type="transmembrane region" description="Helical" evidence="7">
    <location>
        <begin position="154"/>
        <end position="172"/>
    </location>
</feature>
<dbReference type="InterPro" id="IPR050367">
    <property type="entry name" value="APC_superfamily"/>
</dbReference>
<dbReference type="RefSeq" id="WP_407328539.1">
    <property type="nucleotide sequence ID" value="NZ_CP136865.1"/>
</dbReference>
<feature type="transmembrane region" description="Helical" evidence="7">
    <location>
        <begin position="267"/>
        <end position="291"/>
    </location>
</feature>
<dbReference type="Gene3D" id="1.20.1740.10">
    <property type="entry name" value="Amino acid/polyamine transporter I"/>
    <property type="match status" value="1"/>
</dbReference>
<evidence type="ECO:0000313" key="8">
    <source>
        <dbReference type="EMBL" id="WOJ97623.1"/>
    </source>
</evidence>
<gene>
    <name evidence="8" type="ORF">R0137_03390</name>
</gene>
<feature type="transmembrane region" description="Helical" evidence="7">
    <location>
        <begin position="356"/>
        <end position="380"/>
    </location>
</feature>
<reference evidence="8 9" key="1">
    <citation type="submission" date="2023-10" db="EMBL/GenBank/DDBJ databases">
        <title>Two novel species belonging to the OM43/NOR5 clade.</title>
        <authorList>
            <person name="Park M."/>
        </authorList>
    </citation>
    <scope>NUCLEOTIDE SEQUENCE [LARGE SCALE GENOMIC DNA]</scope>
    <source>
        <strain evidence="8 9">IMCC45268</strain>
    </source>
</reference>